<organism evidence="1">
    <name type="scientific">Nothobranchius rachovii</name>
    <name type="common">bluefin notho</name>
    <dbReference type="NCBI Taxonomy" id="451742"/>
    <lineage>
        <taxon>Eukaryota</taxon>
        <taxon>Metazoa</taxon>
        <taxon>Chordata</taxon>
        <taxon>Craniata</taxon>
        <taxon>Vertebrata</taxon>
        <taxon>Euteleostomi</taxon>
        <taxon>Actinopterygii</taxon>
        <taxon>Neopterygii</taxon>
        <taxon>Teleostei</taxon>
        <taxon>Neoteleostei</taxon>
        <taxon>Acanthomorphata</taxon>
        <taxon>Ovalentaria</taxon>
        <taxon>Atherinomorphae</taxon>
        <taxon>Cyprinodontiformes</taxon>
        <taxon>Nothobranchiidae</taxon>
        <taxon>Nothobranchius</taxon>
    </lineage>
</organism>
<keyword evidence="1" id="KW-0238">DNA-binding</keyword>
<accession>A0A1A8Q4R6</accession>
<reference evidence="1" key="2">
    <citation type="submission" date="2016-06" db="EMBL/GenBank/DDBJ databases">
        <title>The genome of a short-lived fish provides insights into sex chromosome evolution and the genetic control of aging.</title>
        <authorList>
            <person name="Reichwald K."/>
            <person name="Felder M."/>
            <person name="Petzold A."/>
            <person name="Koch P."/>
            <person name="Groth M."/>
            <person name="Platzer M."/>
        </authorList>
    </citation>
    <scope>NUCLEOTIDE SEQUENCE</scope>
    <source>
        <tissue evidence="1">Brain</tissue>
    </source>
</reference>
<sequence>IPHPPAPLQVPAALPGCGGLQVRLEGLLERLGSVKFLQMKPLCK</sequence>
<dbReference type="EMBL" id="HAEH01009844">
    <property type="protein sequence ID" value="SBR88199.1"/>
    <property type="molecule type" value="Transcribed_RNA"/>
</dbReference>
<evidence type="ECO:0000313" key="1">
    <source>
        <dbReference type="EMBL" id="SBR88199.1"/>
    </source>
</evidence>
<feature type="non-terminal residue" evidence="1">
    <location>
        <position position="1"/>
    </location>
</feature>
<keyword evidence="1" id="KW-0371">Homeobox</keyword>
<dbReference type="GO" id="GO:0003677">
    <property type="term" value="F:DNA binding"/>
    <property type="evidence" value="ECO:0007669"/>
    <property type="project" value="UniProtKB-KW"/>
</dbReference>
<proteinExistence type="predicted"/>
<reference evidence="1" key="1">
    <citation type="submission" date="2016-05" db="EMBL/GenBank/DDBJ databases">
        <authorList>
            <person name="Lavstsen T."/>
            <person name="Jespersen J.S."/>
        </authorList>
    </citation>
    <scope>NUCLEOTIDE SEQUENCE</scope>
    <source>
        <tissue evidence="1">Brain</tissue>
    </source>
</reference>
<protein>
    <submittedName>
        <fullName evidence="1">NK2 homeobox 8</fullName>
    </submittedName>
</protein>
<gene>
    <name evidence="1" type="primary">NKX2-8</name>
</gene>
<dbReference type="AlphaFoldDB" id="A0A1A8Q4R6"/>
<name>A0A1A8Q4R6_9TELE</name>